<evidence type="ECO:0000313" key="9">
    <source>
        <dbReference type="Proteomes" id="UP000494106"/>
    </source>
</evidence>
<evidence type="ECO:0000256" key="5">
    <source>
        <dbReference type="ARBA" id="ARBA00022933"/>
    </source>
</evidence>
<feature type="domain" description="Selenoprotein F/M" evidence="7">
    <location>
        <begin position="5"/>
        <end position="73"/>
    </location>
</feature>
<dbReference type="GO" id="GO:0016491">
    <property type="term" value="F:oxidoreductase activity"/>
    <property type="evidence" value="ECO:0007669"/>
    <property type="project" value="TreeGrafter"/>
</dbReference>
<reference evidence="8 9" key="1">
    <citation type="submission" date="2020-04" db="EMBL/GenBank/DDBJ databases">
        <authorList>
            <person name="Wallbank WR R."/>
            <person name="Pardo Diaz C."/>
            <person name="Kozak K."/>
            <person name="Martin S."/>
            <person name="Jiggins C."/>
            <person name="Moest M."/>
            <person name="Warren A I."/>
            <person name="Byers J.R.P. K."/>
            <person name="Montejo-Kovacevich G."/>
            <person name="Yen C E."/>
        </authorList>
    </citation>
    <scope>NUCLEOTIDE SEQUENCE [LARGE SCALE GENOMIC DNA]</scope>
</reference>
<evidence type="ECO:0000256" key="6">
    <source>
        <dbReference type="ARBA" id="ARBA00040775"/>
    </source>
</evidence>
<dbReference type="InterPro" id="IPR036249">
    <property type="entry name" value="Thioredoxin-like_sf"/>
</dbReference>
<dbReference type="PANTHER" id="PTHR13077:SF6">
    <property type="entry name" value="SELENOPROTEIN F"/>
    <property type="match status" value="1"/>
</dbReference>
<dbReference type="OrthoDB" id="1910009at2759"/>
<protein>
    <recommendedName>
        <fullName evidence="6">Selenoprotein F</fullName>
    </recommendedName>
</protein>
<comment type="subcellular location">
    <subcellularLocation>
        <location evidence="1">Endoplasmic reticulum lumen</location>
    </subcellularLocation>
</comment>
<keyword evidence="9" id="KW-1185">Reference proteome</keyword>
<dbReference type="EMBL" id="CADEBC010000602">
    <property type="protein sequence ID" value="CAB3258901.1"/>
    <property type="molecule type" value="Genomic_DNA"/>
</dbReference>
<dbReference type="Gene3D" id="3.40.30.50">
    <property type="entry name" value="Sep15/SelM thioredoxin-like domain, active-site redox motif"/>
    <property type="match status" value="1"/>
</dbReference>
<name>A0A8S1BGP6_ARCPL</name>
<dbReference type="AlphaFoldDB" id="A0A8S1BGP6"/>
<comment type="caution">
    <text evidence="8">The sequence shown here is derived from an EMBL/GenBank/DDBJ whole genome shotgun (WGS) entry which is preliminary data.</text>
</comment>
<proteinExistence type="inferred from homology"/>
<organism evidence="8 9">
    <name type="scientific">Arctia plantaginis</name>
    <name type="common">Wood tiger moth</name>
    <name type="synonym">Phalaena plantaginis</name>
    <dbReference type="NCBI Taxonomy" id="874455"/>
    <lineage>
        <taxon>Eukaryota</taxon>
        <taxon>Metazoa</taxon>
        <taxon>Ecdysozoa</taxon>
        <taxon>Arthropoda</taxon>
        <taxon>Hexapoda</taxon>
        <taxon>Insecta</taxon>
        <taxon>Pterygota</taxon>
        <taxon>Neoptera</taxon>
        <taxon>Endopterygota</taxon>
        <taxon>Lepidoptera</taxon>
        <taxon>Glossata</taxon>
        <taxon>Ditrysia</taxon>
        <taxon>Noctuoidea</taxon>
        <taxon>Erebidae</taxon>
        <taxon>Arctiinae</taxon>
        <taxon>Arctia</taxon>
    </lineage>
</organism>
<dbReference type="InterPro" id="IPR039992">
    <property type="entry name" value="Sep15_SelM"/>
</dbReference>
<evidence type="ECO:0000256" key="2">
    <source>
        <dbReference type="ARBA" id="ARBA00005742"/>
    </source>
</evidence>
<evidence type="ECO:0000256" key="1">
    <source>
        <dbReference type="ARBA" id="ARBA00004319"/>
    </source>
</evidence>
<dbReference type="GO" id="GO:0005788">
    <property type="term" value="C:endoplasmic reticulum lumen"/>
    <property type="evidence" value="ECO:0007669"/>
    <property type="project" value="UniProtKB-SubCell"/>
</dbReference>
<keyword evidence="4" id="KW-0256">Endoplasmic reticulum</keyword>
<accession>A0A8S1BGP6</accession>
<dbReference type="InterPro" id="IPR014912">
    <property type="entry name" value="Sep15_SelM_dom"/>
</dbReference>
<evidence type="ECO:0000313" key="8">
    <source>
        <dbReference type="EMBL" id="CAB3258901.1"/>
    </source>
</evidence>
<evidence type="ECO:0000256" key="4">
    <source>
        <dbReference type="ARBA" id="ARBA00022824"/>
    </source>
</evidence>
<dbReference type="PANTHER" id="PTHR13077">
    <property type="entry name" value="SELENOPROTEIN F"/>
    <property type="match status" value="1"/>
</dbReference>
<dbReference type="Pfam" id="PF08806">
    <property type="entry name" value="Sep15_SelM"/>
    <property type="match status" value="1"/>
</dbReference>
<keyword evidence="5" id="KW-0712">Selenocysteine</keyword>
<dbReference type="InterPro" id="IPR038219">
    <property type="entry name" value="Sep15/SelM_sf"/>
</dbReference>
<sequence>MLQYTVCKSPTFPEIEAFIKSGLPAKYPNLELKAVEDLDPMIILLDKHGVVEHKEDVKNWTTEDINTYINTHLEKINISEATV</sequence>
<dbReference type="SUPFAM" id="SSF52833">
    <property type="entry name" value="Thioredoxin-like"/>
    <property type="match status" value="1"/>
</dbReference>
<evidence type="ECO:0000259" key="7">
    <source>
        <dbReference type="Pfam" id="PF08806"/>
    </source>
</evidence>
<comment type="similarity">
    <text evidence="2">Belongs to the selenoprotein M/F family.</text>
</comment>
<gene>
    <name evidence="8" type="ORF">APLA_LOCUS16756</name>
</gene>
<dbReference type="Proteomes" id="UP000494106">
    <property type="component" value="Unassembled WGS sequence"/>
</dbReference>
<evidence type="ECO:0000256" key="3">
    <source>
        <dbReference type="ARBA" id="ARBA00022729"/>
    </source>
</evidence>
<keyword evidence="3" id="KW-0732">Signal</keyword>